<dbReference type="Proteomes" id="UP000216020">
    <property type="component" value="Unassembled WGS sequence"/>
</dbReference>
<dbReference type="InterPro" id="IPR013762">
    <property type="entry name" value="Integrase-like_cat_sf"/>
</dbReference>
<dbReference type="InterPro" id="IPR050090">
    <property type="entry name" value="Tyrosine_recombinase_XerCD"/>
</dbReference>
<evidence type="ECO:0000313" key="8">
    <source>
        <dbReference type="EMBL" id="OZI31591.1"/>
    </source>
</evidence>
<evidence type="ECO:0008006" key="10">
    <source>
        <dbReference type="Google" id="ProtNLM"/>
    </source>
</evidence>
<dbReference type="GO" id="GO:0015074">
    <property type="term" value="P:DNA integration"/>
    <property type="evidence" value="ECO:0007669"/>
    <property type="project" value="UniProtKB-KW"/>
</dbReference>
<keyword evidence="9" id="KW-1185">Reference proteome</keyword>
<dbReference type="PROSITE" id="PS51900">
    <property type="entry name" value="CB"/>
    <property type="match status" value="1"/>
</dbReference>
<dbReference type="EMBL" id="NEVM01000005">
    <property type="protein sequence ID" value="OZI31591.1"/>
    <property type="molecule type" value="Genomic_DNA"/>
</dbReference>
<name>A0A261S364_9BORD</name>
<dbReference type="InterPro" id="IPR010998">
    <property type="entry name" value="Integrase_recombinase_N"/>
</dbReference>
<dbReference type="GO" id="GO:0003677">
    <property type="term" value="F:DNA binding"/>
    <property type="evidence" value="ECO:0007669"/>
    <property type="project" value="UniProtKB-UniRule"/>
</dbReference>
<dbReference type="PROSITE" id="PS51898">
    <property type="entry name" value="TYR_RECOMBINASE"/>
    <property type="match status" value="1"/>
</dbReference>
<dbReference type="InterPro" id="IPR002104">
    <property type="entry name" value="Integrase_catalytic"/>
</dbReference>
<evidence type="ECO:0000256" key="1">
    <source>
        <dbReference type="ARBA" id="ARBA00008857"/>
    </source>
</evidence>
<dbReference type="InterPro" id="IPR044068">
    <property type="entry name" value="CB"/>
</dbReference>
<dbReference type="PANTHER" id="PTHR30349">
    <property type="entry name" value="PHAGE INTEGRASE-RELATED"/>
    <property type="match status" value="1"/>
</dbReference>
<dbReference type="GO" id="GO:0006310">
    <property type="term" value="P:DNA recombination"/>
    <property type="evidence" value="ECO:0007669"/>
    <property type="project" value="UniProtKB-KW"/>
</dbReference>
<dbReference type="SUPFAM" id="SSF56349">
    <property type="entry name" value="DNA breaking-rejoining enzymes"/>
    <property type="match status" value="1"/>
</dbReference>
<dbReference type="Gene3D" id="1.10.443.10">
    <property type="entry name" value="Intergrase catalytic core"/>
    <property type="match status" value="1"/>
</dbReference>
<evidence type="ECO:0000256" key="3">
    <source>
        <dbReference type="ARBA" id="ARBA00023125"/>
    </source>
</evidence>
<sequence>MKFYEALGMVDPSKVKNYEIDLKRGYIKTDGTKEDNEQALLALGMLDKLGHLVPASGVLRNAPIEEEQPKGLRLLELFSKFMAMKKLQTRSVQQYTTNITEFAEFLKNPYLYRITSDDITRYQEHLKGSGNELRTIDNKVSVIRTVLNFAIKHKYLFAENPAKDRTLLTSRERAKSTYASFYLEEVLSVFDRQRMLAHKKKDPDFYFCLMLELVTGFRVGELTILKKGQFLKHERSFHFVRILDAKTKAGVREVPIPDELMNELQPFIEGRKLPDDKIFKYRELEGKGAGNAVGKKFARYIDEIGINRGKLVFHSLRKFFNNYMKEQGVSLEMRCQVIGHEVEGTNAEIYSQDFPLTVLQAQLSVVQKMLLEKVGYA</sequence>
<dbReference type="Pfam" id="PF13102">
    <property type="entry name" value="Phage_int_SAM_5"/>
    <property type="match status" value="1"/>
</dbReference>
<feature type="domain" description="Tyr recombinase" evidence="6">
    <location>
        <begin position="182"/>
        <end position="363"/>
    </location>
</feature>
<evidence type="ECO:0000259" key="6">
    <source>
        <dbReference type="PROSITE" id="PS51898"/>
    </source>
</evidence>
<accession>A0A261S364</accession>
<dbReference type="InterPro" id="IPR025269">
    <property type="entry name" value="SAM-like_dom"/>
</dbReference>
<keyword evidence="2" id="KW-0229">DNA integration</keyword>
<evidence type="ECO:0000256" key="4">
    <source>
        <dbReference type="ARBA" id="ARBA00023172"/>
    </source>
</evidence>
<reference evidence="9" key="1">
    <citation type="submission" date="2017-05" db="EMBL/GenBank/DDBJ databases">
        <title>Complete and WGS of Bordetella genogroups.</title>
        <authorList>
            <person name="Spilker T."/>
            <person name="Lipuma J."/>
        </authorList>
    </citation>
    <scope>NUCLEOTIDE SEQUENCE [LARGE SCALE GENOMIC DNA]</scope>
    <source>
        <strain evidence="9">AU16122</strain>
    </source>
</reference>
<organism evidence="8 9">
    <name type="scientific">Bordetella genomosp. 10</name>
    <dbReference type="NCBI Taxonomy" id="1416804"/>
    <lineage>
        <taxon>Bacteria</taxon>
        <taxon>Pseudomonadati</taxon>
        <taxon>Pseudomonadota</taxon>
        <taxon>Betaproteobacteria</taxon>
        <taxon>Burkholderiales</taxon>
        <taxon>Alcaligenaceae</taxon>
        <taxon>Bordetella</taxon>
    </lineage>
</organism>
<keyword evidence="4" id="KW-0233">DNA recombination</keyword>
<dbReference type="PANTHER" id="PTHR30349:SF41">
    <property type="entry name" value="INTEGRASE_RECOMBINASE PROTEIN MJ0367-RELATED"/>
    <property type="match status" value="1"/>
</dbReference>
<protein>
    <recommendedName>
        <fullName evidence="10">Integrase</fullName>
    </recommendedName>
</protein>
<keyword evidence="3 5" id="KW-0238">DNA-binding</keyword>
<dbReference type="Pfam" id="PF00589">
    <property type="entry name" value="Phage_integrase"/>
    <property type="match status" value="1"/>
</dbReference>
<dbReference type="InterPro" id="IPR011010">
    <property type="entry name" value="DNA_brk_join_enz"/>
</dbReference>
<gene>
    <name evidence="8" type="ORF">CAL29_27270</name>
</gene>
<comment type="caution">
    <text evidence="8">The sequence shown here is derived from an EMBL/GenBank/DDBJ whole genome shotgun (WGS) entry which is preliminary data.</text>
</comment>
<evidence type="ECO:0000259" key="7">
    <source>
        <dbReference type="PROSITE" id="PS51900"/>
    </source>
</evidence>
<evidence type="ECO:0000256" key="5">
    <source>
        <dbReference type="PROSITE-ProRule" id="PRU01248"/>
    </source>
</evidence>
<dbReference type="Gene3D" id="1.10.150.130">
    <property type="match status" value="1"/>
</dbReference>
<evidence type="ECO:0000256" key="2">
    <source>
        <dbReference type="ARBA" id="ARBA00022908"/>
    </source>
</evidence>
<evidence type="ECO:0000313" key="9">
    <source>
        <dbReference type="Proteomes" id="UP000216020"/>
    </source>
</evidence>
<dbReference type="AlphaFoldDB" id="A0A261S364"/>
<comment type="similarity">
    <text evidence="1">Belongs to the 'phage' integrase family.</text>
</comment>
<feature type="domain" description="Core-binding (CB)" evidence="7">
    <location>
        <begin position="69"/>
        <end position="151"/>
    </location>
</feature>
<proteinExistence type="inferred from homology"/>